<feature type="transmembrane region" description="Helical" evidence="6">
    <location>
        <begin position="153"/>
        <end position="173"/>
    </location>
</feature>
<comment type="caution">
    <text evidence="7">The sequence shown here is derived from an EMBL/GenBank/DDBJ whole genome shotgun (WGS) entry which is preliminary data.</text>
</comment>
<evidence type="ECO:0000256" key="2">
    <source>
        <dbReference type="ARBA" id="ARBA00009773"/>
    </source>
</evidence>
<dbReference type="InterPro" id="IPR002549">
    <property type="entry name" value="AI-2E-like"/>
</dbReference>
<dbReference type="OrthoDB" id="5792512at2"/>
<protein>
    <submittedName>
        <fullName evidence="7">AI-2E family transporter</fullName>
    </submittedName>
</protein>
<feature type="transmembrane region" description="Helical" evidence="6">
    <location>
        <begin position="237"/>
        <end position="263"/>
    </location>
</feature>
<dbReference type="EMBL" id="LUUJ01000134">
    <property type="protein sequence ID" value="OAI10463.1"/>
    <property type="molecule type" value="Genomic_DNA"/>
</dbReference>
<evidence type="ECO:0000256" key="5">
    <source>
        <dbReference type="ARBA" id="ARBA00023136"/>
    </source>
</evidence>
<dbReference type="RefSeq" id="WP_064022427.1">
    <property type="nucleotide sequence ID" value="NZ_AP019777.1"/>
</dbReference>
<evidence type="ECO:0000313" key="8">
    <source>
        <dbReference type="Proteomes" id="UP000077857"/>
    </source>
</evidence>
<comment type="subcellular location">
    <subcellularLocation>
        <location evidence="1">Membrane</location>
        <topology evidence="1">Multi-pass membrane protein</topology>
    </subcellularLocation>
</comment>
<feature type="transmembrane region" description="Helical" evidence="6">
    <location>
        <begin position="6"/>
        <end position="39"/>
    </location>
</feature>
<keyword evidence="5 6" id="KW-0472">Membrane</keyword>
<keyword evidence="4 6" id="KW-1133">Transmembrane helix</keyword>
<feature type="transmembrane region" description="Helical" evidence="6">
    <location>
        <begin position="319"/>
        <end position="339"/>
    </location>
</feature>
<organism evidence="7 8">
    <name type="scientific">Methylomonas koyamae</name>
    <dbReference type="NCBI Taxonomy" id="702114"/>
    <lineage>
        <taxon>Bacteria</taxon>
        <taxon>Pseudomonadati</taxon>
        <taxon>Pseudomonadota</taxon>
        <taxon>Gammaproteobacteria</taxon>
        <taxon>Methylococcales</taxon>
        <taxon>Methylococcaceae</taxon>
        <taxon>Methylomonas</taxon>
    </lineage>
</organism>
<feature type="transmembrane region" description="Helical" evidence="6">
    <location>
        <begin position="214"/>
        <end position="231"/>
    </location>
</feature>
<dbReference type="Proteomes" id="UP000077857">
    <property type="component" value="Unassembled WGS sequence"/>
</dbReference>
<evidence type="ECO:0000256" key="3">
    <source>
        <dbReference type="ARBA" id="ARBA00022692"/>
    </source>
</evidence>
<evidence type="ECO:0000256" key="1">
    <source>
        <dbReference type="ARBA" id="ARBA00004141"/>
    </source>
</evidence>
<name>A0A177MYU3_9GAMM</name>
<feature type="transmembrane region" description="Helical" evidence="6">
    <location>
        <begin position="275"/>
        <end position="299"/>
    </location>
</feature>
<evidence type="ECO:0000256" key="6">
    <source>
        <dbReference type="SAM" id="Phobius"/>
    </source>
</evidence>
<evidence type="ECO:0000256" key="4">
    <source>
        <dbReference type="ARBA" id="ARBA00022989"/>
    </source>
</evidence>
<keyword evidence="3 6" id="KW-0812">Transmembrane</keyword>
<evidence type="ECO:0000313" key="7">
    <source>
        <dbReference type="EMBL" id="OAI10463.1"/>
    </source>
</evidence>
<dbReference type="PANTHER" id="PTHR21716">
    <property type="entry name" value="TRANSMEMBRANE PROTEIN"/>
    <property type="match status" value="1"/>
</dbReference>
<proteinExistence type="inferred from homology"/>
<dbReference type="GO" id="GO:0055085">
    <property type="term" value="P:transmembrane transport"/>
    <property type="evidence" value="ECO:0007669"/>
    <property type="project" value="TreeGrafter"/>
</dbReference>
<dbReference type="AlphaFoldDB" id="A0A177MYU3"/>
<accession>A0A177MYU3</accession>
<dbReference type="Pfam" id="PF01594">
    <property type="entry name" value="AI-2E_transport"/>
    <property type="match status" value="1"/>
</dbReference>
<sequence>MSDSQKWLLLAFVAVFGALLYLLAPVLMPFAVAAILAYLGDPLVDRLETLQLRGWRLNRTLAVVVVFSGIIFTIAALLVVIIPALEYQIGEFIDKLPSYLNWINKAVIPDLQKYFGRSIRPLREEQLLNMIKNHWQNGGVGENLLESVSHSGAVLIGWIMNLVLIPVITFYLLRDWDELVRRIHDLFPRRAAGTVAKLAAEADDVLGAFMRGQFYVMLALGGIYSFGLWLVDLELALVIGMMAGLVSFVPYMGAITGIVFACMSALLQFQDAMHLLPVVAVFAVGQSIEGMLLTPWLVGNKIGLHPVAVMFAVMAGGRLFGFLGVLLALPVASVVMVLLRHIHERYTFSGFYSNG</sequence>
<feature type="transmembrane region" description="Helical" evidence="6">
    <location>
        <begin position="60"/>
        <end position="85"/>
    </location>
</feature>
<gene>
    <name evidence="7" type="ORF">A1507_04050</name>
</gene>
<dbReference type="GO" id="GO:0005886">
    <property type="term" value="C:plasma membrane"/>
    <property type="evidence" value="ECO:0007669"/>
    <property type="project" value="UniProtKB-SubCell"/>
</dbReference>
<reference evidence="7 8" key="1">
    <citation type="submission" date="2016-03" db="EMBL/GenBank/DDBJ databases">
        <authorList>
            <person name="Ploux O."/>
        </authorList>
    </citation>
    <scope>NUCLEOTIDE SEQUENCE [LARGE SCALE GENOMIC DNA]</scope>
    <source>
        <strain evidence="7 8">R-45378</strain>
    </source>
</reference>
<comment type="similarity">
    <text evidence="2">Belongs to the autoinducer-2 exporter (AI-2E) (TC 2.A.86) family.</text>
</comment>
<dbReference type="PANTHER" id="PTHR21716:SF64">
    <property type="entry name" value="AI-2 TRANSPORT PROTEIN TQSA"/>
    <property type="match status" value="1"/>
</dbReference>